<evidence type="ECO:0000256" key="3">
    <source>
        <dbReference type="ARBA" id="ARBA00023235"/>
    </source>
</evidence>
<evidence type="ECO:0000256" key="2">
    <source>
        <dbReference type="ARBA" id="ARBA00006206"/>
    </source>
</evidence>
<reference evidence="9 10" key="1">
    <citation type="submission" date="2020-01" db="EMBL/GenBank/DDBJ databases">
        <title>Genomes of bacteria type strains.</title>
        <authorList>
            <person name="Chen J."/>
            <person name="Zhu S."/>
            <person name="Yang J."/>
        </authorList>
    </citation>
    <scope>NUCLEOTIDE SEQUENCE [LARGE SCALE GENOMIC DNA]</scope>
    <source>
        <strain evidence="9 10">LMG 22958</strain>
    </source>
</reference>
<feature type="binding site" evidence="8">
    <location>
        <begin position="179"/>
        <end position="181"/>
    </location>
    <ligand>
        <name>beta-D-galactose</name>
        <dbReference type="ChEBI" id="CHEBI:27667"/>
    </ligand>
</feature>
<dbReference type="PANTHER" id="PTHR10091:SF0">
    <property type="entry name" value="GALACTOSE MUTAROTASE"/>
    <property type="match status" value="1"/>
</dbReference>
<dbReference type="EC" id="5.1.3.3" evidence="5"/>
<dbReference type="InterPro" id="IPR047215">
    <property type="entry name" value="Galactose_mutarotase-like"/>
</dbReference>
<dbReference type="GO" id="GO:0004034">
    <property type="term" value="F:aldose 1-epimerase activity"/>
    <property type="evidence" value="ECO:0007669"/>
    <property type="project" value="UniProtKB-EC"/>
</dbReference>
<evidence type="ECO:0000256" key="8">
    <source>
        <dbReference type="PIRSR" id="PIRSR005096-3"/>
    </source>
</evidence>
<dbReference type="RefSeq" id="WP_163111899.1">
    <property type="nucleotide sequence ID" value="NZ_JAAAWP010000006.1"/>
</dbReference>
<dbReference type="EMBL" id="JAAAWP010000006">
    <property type="protein sequence ID" value="NDW22017.1"/>
    <property type="molecule type" value="Genomic_DNA"/>
</dbReference>
<dbReference type="GO" id="GO:0006006">
    <property type="term" value="P:glucose metabolic process"/>
    <property type="evidence" value="ECO:0007669"/>
    <property type="project" value="TreeGrafter"/>
</dbReference>
<protein>
    <recommendedName>
        <fullName evidence="5">Aldose 1-epimerase</fullName>
        <ecNumber evidence="5">5.1.3.3</ecNumber>
    </recommendedName>
</protein>
<dbReference type="Proteomes" id="UP000478837">
    <property type="component" value="Unassembled WGS sequence"/>
</dbReference>
<feature type="active site" description="Proton acceptor" evidence="6">
    <location>
        <position position="305"/>
    </location>
</feature>
<dbReference type="NCBIfam" id="NF008277">
    <property type="entry name" value="PRK11055.1"/>
    <property type="match status" value="1"/>
</dbReference>
<sequence length="340" mass="37200">MNIQVSGFGSAKGESVDMFTLTNANSMEVKILSFGGIIKEINLPDANGKPTQCVQTFDSLNDYIADESYRGAIVGRYANRIGNGCFTLDGQEYRLDKNNGEHCLHGGNAGFHKRIWEATSHFDDNAACVELTLRSEEGEGGFPGNVVVKARYTLDNNNALRLTIHATTDKATPLSFTQHAYFTLSNADSVKSTVLKINANKVTDADATLLPTGEFIDVKNTPFDFTEPTEIGNRVHNTPSHKLFDIVGGYDHNYVLNNDGSGQAQAQVFAADTGLKMQLFTTLPGLQFYTGNLRNDKQMGALCLEPQYFPDSPNKPHFPSCIASPEKPANMEICYVFSVS</sequence>
<evidence type="ECO:0000256" key="1">
    <source>
        <dbReference type="ARBA" id="ARBA00005028"/>
    </source>
</evidence>
<dbReference type="InterPro" id="IPR011013">
    <property type="entry name" value="Gal_mutarotase_sf_dom"/>
</dbReference>
<evidence type="ECO:0000256" key="7">
    <source>
        <dbReference type="PIRSR" id="PIRSR005096-2"/>
    </source>
</evidence>
<evidence type="ECO:0000256" key="5">
    <source>
        <dbReference type="PIRNR" id="PIRNR005096"/>
    </source>
</evidence>
<dbReference type="InterPro" id="IPR014718">
    <property type="entry name" value="GH-type_carb-bd"/>
</dbReference>
<evidence type="ECO:0000313" key="9">
    <source>
        <dbReference type="EMBL" id="NDW22017.1"/>
    </source>
</evidence>
<evidence type="ECO:0000256" key="6">
    <source>
        <dbReference type="PIRSR" id="PIRSR005096-1"/>
    </source>
</evidence>
<comment type="catalytic activity">
    <reaction evidence="5">
        <text>alpha-D-glucose = beta-D-glucose</text>
        <dbReference type="Rhea" id="RHEA:10264"/>
        <dbReference type="ChEBI" id="CHEBI:15903"/>
        <dbReference type="ChEBI" id="CHEBI:17925"/>
        <dbReference type="EC" id="5.1.3.3"/>
    </reaction>
</comment>
<comment type="pathway">
    <text evidence="1 5">Carbohydrate metabolism; hexose metabolism.</text>
</comment>
<accession>A0A6L9MVB1</accession>
<keyword evidence="10" id="KW-1185">Reference proteome</keyword>
<dbReference type="PIRSF" id="PIRSF005096">
    <property type="entry name" value="GALM"/>
    <property type="match status" value="1"/>
</dbReference>
<dbReference type="CDD" id="cd09019">
    <property type="entry name" value="galactose_mutarotase_like"/>
    <property type="match status" value="1"/>
</dbReference>
<dbReference type="PANTHER" id="PTHR10091">
    <property type="entry name" value="ALDOSE-1-EPIMERASE"/>
    <property type="match status" value="1"/>
</dbReference>
<proteinExistence type="inferred from homology"/>
<name>A0A6L9MVB1_9ALTE</name>
<dbReference type="SUPFAM" id="SSF74650">
    <property type="entry name" value="Galactose mutarotase-like"/>
    <property type="match status" value="1"/>
</dbReference>
<gene>
    <name evidence="9" type="ORF">GTW09_10830</name>
</gene>
<keyword evidence="4 5" id="KW-0119">Carbohydrate metabolism</keyword>
<organism evidence="9 10">
    <name type="scientific">Alteromonas hispanica</name>
    <dbReference type="NCBI Taxonomy" id="315421"/>
    <lineage>
        <taxon>Bacteria</taxon>
        <taxon>Pseudomonadati</taxon>
        <taxon>Pseudomonadota</taxon>
        <taxon>Gammaproteobacteria</taxon>
        <taxon>Alteromonadales</taxon>
        <taxon>Alteromonadaceae</taxon>
        <taxon>Alteromonas/Salinimonas group</taxon>
        <taxon>Alteromonas</taxon>
    </lineage>
</organism>
<dbReference type="InterPro" id="IPR015443">
    <property type="entry name" value="Aldose_1-epimerase"/>
</dbReference>
<dbReference type="Pfam" id="PF01263">
    <property type="entry name" value="Aldose_epim"/>
    <property type="match status" value="1"/>
</dbReference>
<dbReference type="Gene3D" id="2.70.98.10">
    <property type="match status" value="1"/>
</dbReference>
<evidence type="ECO:0000256" key="4">
    <source>
        <dbReference type="ARBA" id="ARBA00023277"/>
    </source>
</evidence>
<dbReference type="AlphaFoldDB" id="A0A6L9MVB1"/>
<feature type="active site" description="Proton donor" evidence="6">
    <location>
        <position position="179"/>
    </location>
</feature>
<feature type="binding site" evidence="7">
    <location>
        <position position="251"/>
    </location>
    <ligand>
        <name>beta-D-galactose</name>
        <dbReference type="ChEBI" id="CHEBI:27667"/>
    </ligand>
</feature>
<dbReference type="UniPathway" id="UPA00242"/>
<dbReference type="InterPro" id="IPR008183">
    <property type="entry name" value="Aldose_1/G6P_1-epimerase"/>
</dbReference>
<evidence type="ECO:0000313" key="10">
    <source>
        <dbReference type="Proteomes" id="UP000478837"/>
    </source>
</evidence>
<dbReference type="GO" id="GO:0030246">
    <property type="term" value="F:carbohydrate binding"/>
    <property type="evidence" value="ECO:0007669"/>
    <property type="project" value="InterPro"/>
</dbReference>
<comment type="similarity">
    <text evidence="2 5">Belongs to the aldose epimerase family.</text>
</comment>
<comment type="caution">
    <text evidence="9">The sequence shown here is derived from an EMBL/GenBank/DDBJ whole genome shotgun (WGS) entry which is preliminary data.</text>
</comment>
<feature type="binding site" evidence="8">
    <location>
        <begin position="79"/>
        <end position="80"/>
    </location>
    <ligand>
        <name>beta-D-galactose</name>
        <dbReference type="ChEBI" id="CHEBI:27667"/>
    </ligand>
</feature>
<dbReference type="GO" id="GO:0033499">
    <property type="term" value="P:galactose catabolic process via UDP-galactose, Leloir pathway"/>
    <property type="evidence" value="ECO:0007669"/>
    <property type="project" value="TreeGrafter"/>
</dbReference>
<keyword evidence="3 5" id="KW-0413">Isomerase</keyword>